<accession>A0A1B7THB7</accession>
<dbReference type="SUPFAM" id="SSF47473">
    <property type="entry name" value="EF-hand"/>
    <property type="match status" value="1"/>
</dbReference>
<feature type="region of interest" description="Disordered" evidence="4">
    <location>
        <begin position="1"/>
        <end position="37"/>
    </location>
</feature>
<keyword evidence="1" id="KW-0479">Metal-binding</keyword>
<evidence type="ECO:0000256" key="2">
    <source>
        <dbReference type="ARBA" id="ARBA00022737"/>
    </source>
</evidence>
<evidence type="ECO:0000259" key="5">
    <source>
        <dbReference type="PROSITE" id="PS50222"/>
    </source>
</evidence>
<reference evidence="7" key="1">
    <citation type="journal article" date="2016" name="Proc. Natl. Acad. Sci. U.S.A.">
        <title>Comparative genomics of biotechnologically important yeasts.</title>
        <authorList>
            <person name="Riley R."/>
            <person name="Haridas S."/>
            <person name="Wolfe K.H."/>
            <person name="Lopes M.R."/>
            <person name="Hittinger C.T."/>
            <person name="Goeker M."/>
            <person name="Salamov A.A."/>
            <person name="Wisecaver J.H."/>
            <person name="Long T.M."/>
            <person name="Calvey C.H."/>
            <person name="Aerts A.L."/>
            <person name="Barry K.W."/>
            <person name="Choi C."/>
            <person name="Clum A."/>
            <person name="Coughlan A.Y."/>
            <person name="Deshpande S."/>
            <person name="Douglass A.P."/>
            <person name="Hanson S.J."/>
            <person name="Klenk H.-P."/>
            <person name="LaButti K.M."/>
            <person name="Lapidus A."/>
            <person name="Lindquist E.A."/>
            <person name="Lipzen A.M."/>
            <person name="Meier-Kolthoff J.P."/>
            <person name="Ohm R.A."/>
            <person name="Otillar R.P."/>
            <person name="Pangilinan J.L."/>
            <person name="Peng Y."/>
            <person name="Rokas A."/>
            <person name="Rosa C.A."/>
            <person name="Scheuner C."/>
            <person name="Sibirny A.A."/>
            <person name="Slot J.C."/>
            <person name="Stielow J.B."/>
            <person name="Sun H."/>
            <person name="Kurtzman C.P."/>
            <person name="Blackwell M."/>
            <person name="Grigoriev I.V."/>
            <person name="Jeffries T.W."/>
        </authorList>
    </citation>
    <scope>NUCLEOTIDE SEQUENCE [LARGE SCALE GENOMIC DNA]</scope>
    <source>
        <strain evidence="7">NRRL Y-1626</strain>
    </source>
</reference>
<dbReference type="OrthoDB" id="343296at2759"/>
<sequence>MSSRYNPGSLKGKSIPSPNRRQQSQVSTNSASSTSVSITEQQRQEIYEAFSLFDLNNDGFLDYHEMKVSFRALGFELTKKELLSILDTFGEPQENSKKLIKYDDFYRVAATKILERDPIEELKRAFALFDEDGDGLITFDNLKKVVEELGEDIADEDIYKMIDEFDLDDDGGINEQEFIDICTE</sequence>
<dbReference type="InterPro" id="IPR050230">
    <property type="entry name" value="CALM/Myosin/TropC-like"/>
</dbReference>
<dbReference type="Proteomes" id="UP000092321">
    <property type="component" value="Unassembled WGS sequence"/>
</dbReference>
<dbReference type="AlphaFoldDB" id="A0A1B7THB7"/>
<dbReference type="Pfam" id="PF13499">
    <property type="entry name" value="EF-hand_7"/>
    <property type="match status" value="2"/>
</dbReference>
<organism evidence="6 7">
    <name type="scientific">Hanseniaspora valbyensis NRRL Y-1626</name>
    <dbReference type="NCBI Taxonomy" id="766949"/>
    <lineage>
        <taxon>Eukaryota</taxon>
        <taxon>Fungi</taxon>
        <taxon>Dikarya</taxon>
        <taxon>Ascomycota</taxon>
        <taxon>Saccharomycotina</taxon>
        <taxon>Saccharomycetes</taxon>
        <taxon>Saccharomycodales</taxon>
        <taxon>Saccharomycodaceae</taxon>
        <taxon>Hanseniaspora</taxon>
    </lineage>
</organism>
<dbReference type="EMBL" id="LXPE01000005">
    <property type="protein sequence ID" value="OBA28123.1"/>
    <property type="molecule type" value="Genomic_DNA"/>
</dbReference>
<comment type="caution">
    <text evidence="6">The sequence shown here is derived from an EMBL/GenBank/DDBJ whole genome shotgun (WGS) entry which is preliminary data.</text>
</comment>
<dbReference type="PROSITE" id="PS50222">
    <property type="entry name" value="EF_HAND_2"/>
    <property type="match status" value="3"/>
</dbReference>
<protein>
    <submittedName>
        <fullName evidence="6">EF-hand</fullName>
    </submittedName>
</protein>
<keyword evidence="7" id="KW-1185">Reference proteome</keyword>
<feature type="domain" description="EF-hand" evidence="5">
    <location>
        <begin position="117"/>
        <end position="152"/>
    </location>
</feature>
<keyword evidence="3" id="KW-0106">Calcium</keyword>
<feature type="domain" description="EF-hand" evidence="5">
    <location>
        <begin position="153"/>
        <end position="184"/>
    </location>
</feature>
<dbReference type="InterPro" id="IPR018247">
    <property type="entry name" value="EF_Hand_1_Ca_BS"/>
</dbReference>
<feature type="domain" description="EF-hand" evidence="5">
    <location>
        <begin position="41"/>
        <end position="76"/>
    </location>
</feature>
<proteinExistence type="predicted"/>
<dbReference type="GO" id="GO:0005509">
    <property type="term" value="F:calcium ion binding"/>
    <property type="evidence" value="ECO:0007669"/>
    <property type="project" value="InterPro"/>
</dbReference>
<keyword evidence="2" id="KW-0677">Repeat</keyword>
<dbReference type="PROSITE" id="PS00018">
    <property type="entry name" value="EF_HAND_1"/>
    <property type="match status" value="1"/>
</dbReference>
<dbReference type="SMART" id="SM00054">
    <property type="entry name" value="EFh"/>
    <property type="match status" value="3"/>
</dbReference>
<dbReference type="InterPro" id="IPR002048">
    <property type="entry name" value="EF_hand_dom"/>
</dbReference>
<evidence type="ECO:0000313" key="7">
    <source>
        <dbReference type="Proteomes" id="UP000092321"/>
    </source>
</evidence>
<dbReference type="CDD" id="cd00051">
    <property type="entry name" value="EFh"/>
    <property type="match status" value="1"/>
</dbReference>
<dbReference type="InterPro" id="IPR011992">
    <property type="entry name" value="EF-hand-dom_pair"/>
</dbReference>
<evidence type="ECO:0000256" key="1">
    <source>
        <dbReference type="ARBA" id="ARBA00022723"/>
    </source>
</evidence>
<feature type="compositionally biased region" description="Low complexity" evidence="4">
    <location>
        <begin position="22"/>
        <end position="37"/>
    </location>
</feature>
<gene>
    <name evidence="6" type="ORF">HANVADRAFT_51834</name>
</gene>
<dbReference type="GO" id="GO:0016460">
    <property type="term" value="C:myosin II complex"/>
    <property type="evidence" value="ECO:0007669"/>
    <property type="project" value="TreeGrafter"/>
</dbReference>
<name>A0A1B7THB7_9ASCO</name>
<dbReference type="Gene3D" id="1.10.238.10">
    <property type="entry name" value="EF-hand"/>
    <property type="match status" value="2"/>
</dbReference>
<evidence type="ECO:0000256" key="3">
    <source>
        <dbReference type="ARBA" id="ARBA00022837"/>
    </source>
</evidence>
<evidence type="ECO:0000256" key="4">
    <source>
        <dbReference type="SAM" id="MobiDB-lite"/>
    </source>
</evidence>
<evidence type="ECO:0000313" key="6">
    <source>
        <dbReference type="EMBL" id="OBA28123.1"/>
    </source>
</evidence>
<dbReference type="PANTHER" id="PTHR23048:SF48">
    <property type="entry name" value="CENTRIN 3"/>
    <property type="match status" value="1"/>
</dbReference>
<dbReference type="PANTHER" id="PTHR23048">
    <property type="entry name" value="MYOSIN LIGHT CHAIN 1, 3"/>
    <property type="match status" value="1"/>
</dbReference>
<dbReference type="FunFam" id="1.10.238.10:FF:000001">
    <property type="entry name" value="Calmodulin 1"/>
    <property type="match status" value="1"/>
</dbReference>